<gene>
    <name evidence="1" type="ORF">SEMRO_2337_G323870.1</name>
</gene>
<comment type="caution">
    <text evidence="1">The sequence shown here is derived from an EMBL/GenBank/DDBJ whole genome shotgun (WGS) entry which is preliminary data.</text>
</comment>
<proteinExistence type="predicted"/>
<sequence length="168" mass="19223">MGETRHVAIGFETYDGTIRDYRGSATFDRHTTAIAYRFVIRGVQVKRNADGTLPNDVTTLEGPIQDEELRLTSRFEWFTKFQKIKGNKSSGRIIRMRFLRSTEEEHPQAIRQIDIIVPKLGNNDKGKLLEFAVVEAAALVDANIARRKFEEEKERQLRAAAEAKESKI</sequence>
<dbReference type="Proteomes" id="UP001153069">
    <property type="component" value="Unassembled WGS sequence"/>
</dbReference>
<organism evidence="1 2">
    <name type="scientific">Seminavis robusta</name>
    <dbReference type="NCBI Taxonomy" id="568900"/>
    <lineage>
        <taxon>Eukaryota</taxon>
        <taxon>Sar</taxon>
        <taxon>Stramenopiles</taxon>
        <taxon>Ochrophyta</taxon>
        <taxon>Bacillariophyta</taxon>
        <taxon>Bacillariophyceae</taxon>
        <taxon>Bacillariophycidae</taxon>
        <taxon>Naviculales</taxon>
        <taxon>Naviculaceae</taxon>
        <taxon>Seminavis</taxon>
    </lineage>
</organism>
<dbReference type="EMBL" id="CAICTM010002335">
    <property type="protein sequence ID" value="CAB9528853.1"/>
    <property type="molecule type" value="Genomic_DNA"/>
</dbReference>
<evidence type="ECO:0000313" key="1">
    <source>
        <dbReference type="EMBL" id="CAB9528853.1"/>
    </source>
</evidence>
<reference evidence="1" key="1">
    <citation type="submission" date="2020-06" db="EMBL/GenBank/DDBJ databases">
        <authorList>
            <consortium name="Plant Systems Biology data submission"/>
        </authorList>
    </citation>
    <scope>NUCLEOTIDE SEQUENCE</scope>
    <source>
        <strain evidence="1">D6</strain>
    </source>
</reference>
<name>A0A9N8HZN8_9STRA</name>
<keyword evidence="2" id="KW-1185">Reference proteome</keyword>
<accession>A0A9N8HZN8</accession>
<evidence type="ECO:0000313" key="2">
    <source>
        <dbReference type="Proteomes" id="UP001153069"/>
    </source>
</evidence>
<dbReference type="AlphaFoldDB" id="A0A9N8HZN8"/>
<protein>
    <submittedName>
        <fullName evidence="1">Uncharacterized protein</fullName>
    </submittedName>
</protein>